<evidence type="ECO:0000256" key="3">
    <source>
        <dbReference type="ARBA" id="ARBA00022630"/>
    </source>
</evidence>
<name>A0ABW4X6Y4_9ACTN</name>
<keyword evidence="3" id="KW-0285">Flavoprotein</keyword>
<dbReference type="Gene3D" id="3.40.462.20">
    <property type="match status" value="1"/>
</dbReference>
<gene>
    <name evidence="7" type="ORF">ACFSHS_06110</name>
</gene>
<dbReference type="Proteomes" id="UP001597402">
    <property type="component" value="Unassembled WGS sequence"/>
</dbReference>
<organism evidence="7 8">
    <name type="scientific">Blastococcus deserti</name>
    <dbReference type="NCBI Taxonomy" id="2259033"/>
    <lineage>
        <taxon>Bacteria</taxon>
        <taxon>Bacillati</taxon>
        <taxon>Actinomycetota</taxon>
        <taxon>Actinomycetes</taxon>
        <taxon>Geodermatophilales</taxon>
        <taxon>Geodermatophilaceae</taxon>
        <taxon>Blastococcus</taxon>
    </lineage>
</organism>
<keyword evidence="8" id="KW-1185">Reference proteome</keyword>
<dbReference type="InterPro" id="IPR016166">
    <property type="entry name" value="FAD-bd_PCMH"/>
</dbReference>
<dbReference type="InterPro" id="IPR016167">
    <property type="entry name" value="FAD-bd_PCMH_sub1"/>
</dbReference>
<dbReference type="EMBL" id="JBHUHP010000004">
    <property type="protein sequence ID" value="MFD2091146.1"/>
    <property type="molecule type" value="Genomic_DNA"/>
</dbReference>
<dbReference type="InterPro" id="IPR016169">
    <property type="entry name" value="FAD-bd_PCMH_sub2"/>
</dbReference>
<keyword evidence="5" id="KW-0560">Oxidoreductase</keyword>
<reference evidence="8" key="1">
    <citation type="journal article" date="2019" name="Int. J. Syst. Evol. Microbiol.">
        <title>The Global Catalogue of Microorganisms (GCM) 10K type strain sequencing project: providing services to taxonomists for standard genome sequencing and annotation.</title>
        <authorList>
            <consortium name="The Broad Institute Genomics Platform"/>
            <consortium name="The Broad Institute Genome Sequencing Center for Infectious Disease"/>
            <person name="Wu L."/>
            <person name="Ma J."/>
        </authorList>
    </citation>
    <scope>NUCLEOTIDE SEQUENCE [LARGE SCALE GENOMIC DNA]</scope>
    <source>
        <strain evidence="8">JCM 3338</strain>
    </source>
</reference>
<dbReference type="Gene3D" id="3.30.465.10">
    <property type="match status" value="1"/>
</dbReference>
<dbReference type="InterPro" id="IPR036318">
    <property type="entry name" value="FAD-bd_PCMH-like_sf"/>
</dbReference>
<comment type="cofactor">
    <cofactor evidence="1">
        <name>FAD</name>
        <dbReference type="ChEBI" id="CHEBI:57692"/>
    </cofactor>
</comment>
<dbReference type="Pfam" id="PF01565">
    <property type="entry name" value="FAD_binding_4"/>
    <property type="match status" value="1"/>
</dbReference>
<proteinExistence type="inferred from homology"/>
<sequence>MTETLTSPDLITPDDPRYDQARQAWNLTVDQRPAAVALPRTPRDVAAVVRAAADAGHRVAVQGTGHNAGPLGPLDDVVLLRTTGMTGVVVNPGTRTARVAAGTVWLPVVQAAAEYGLAALHGSSPDVGVAGYSLGGGTGWYARALGLQTNALTAVELVTADGSLVRADARSEPDLFWAVRGGGGNFGAVTALEFRLHPVTSAYAGMLVWDRSRNSAVLGRWLQWALEAPDAVTTSYRVMHLPDVPMLPEPLRGWSVVVVDGAALGSDEQAAAVLAPLRELRPEIDTFTRVAAPALARLHMDPEGPTPTASATSMLTLARGSTAEIVDVVDEVAGADARSTVLMGLELRQLGGALGRPHPGGGALSRFDGDLIAFAGGMPLDEQTGRAMEAAAEDVMRALSPWASGRQYLNFVERPVDAAVGFDPAAWDRLRRIRAQADPGGLFLANHSIPPAH</sequence>
<evidence type="ECO:0000256" key="2">
    <source>
        <dbReference type="ARBA" id="ARBA00005466"/>
    </source>
</evidence>
<evidence type="ECO:0000313" key="8">
    <source>
        <dbReference type="Proteomes" id="UP001597402"/>
    </source>
</evidence>
<dbReference type="PROSITE" id="PS51387">
    <property type="entry name" value="FAD_PCMH"/>
    <property type="match status" value="1"/>
</dbReference>
<evidence type="ECO:0000256" key="5">
    <source>
        <dbReference type="ARBA" id="ARBA00023002"/>
    </source>
</evidence>
<keyword evidence="4" id="KW-0274">FAD</keyword>
<dbReference type="PROSITE" id="PS00862">
    <property type="entry name" value="OX2_COVAL_FAD"/>
    <property type="match status" value="1"/>
</dbReference>
<dbReference type="InterPro" id="IPR050416">
    <property type="entry name" value="FAD-linked_Oxidoreductase"/>
</dbReference>
<feature type="domain" description="FAD-binding PCMH-type" evidence="6">
    <location>
        <begin position="29"/>
        <end position="199"/>
    </location>
</feature>
<comment type="caution">
    <text evidence="7">The sequence shown here is derived from an EMBL/GenBank/DDBJ whole genome shotgun (WGS) entry which is preliminary data.</text>
</comment>
<dbReference type="PANTHER" id="PTHR42973:SF39">
    <property type="entry name" value="FAD-BINDING PCMH-TYPE DOMAIN-CONTAINING PROTEIN"/>
    <property type="match status" value="1"/>
</dbReference>
<evidence type="ECO:0000313" key="7">
    <source>
        <dbReference type="EMBL" id="MFD2091146.1"/>
    </source>
</evidence>
<dbReference type="SUPFAM" id="SSF56176">
    <property type="entry name" value="FAD-binding/transporter-associated domain-like"/>
    <property type="match status" value="1"/>
</dbReference>
<dbReference type="Gene3D" id="3.30.43.10">
    <property type="entry name" value="Uridine Diphospho-n-acetylenolpyruvylglucosamine Reductase, domain 2"/>
    <property type="match status" value="1"/>
</dbReference>
<evidence type="ECO:0000256" key="1">
    <source>
        <dbReference type="ARBA" id="ARBA00001974"/>
    </source>
</evidence>
<dbReference type="InterPro" id="IPR006094">
    <property type="entry name" value="Oxid_FAD_bind_N"/>
</dbReference>
<dbReference type="PANTHER" id="PTHR42973">
    <property type="entry name" value="BINDING OXIDOREDUCTASE, PUTATIVE (AFU_ORTHOLOGUE AFUA_1G17690)-RELATED"/>
    <property type="match status" value="1"/>
</dbReference>
<dbReference type="InterPro" id="IPR006093">
    <property type="entry name" value="Oxy_OxRdtase_FAD_BS"/>
</dbReference>
<comment type="similarity">
    <text evidence="2">Belongs to the oxygen-dependent FAD-linked oxidoreductase family.</text>
</comment>
<evidence type="ECO:0000256" key="4">
    <source>
        <dbReference type="ARBA" id="ARBA00022827"/>
    </source>
</evidence>
<protein>
    <submittedName>
        <fullName evidence="7">FAD-binding oxidoreductase</fullName>
    </submittedName>
</protein>
<evidence type="ECO:0000259" key="6">
    <source>
        <dbReference type="PROSITE" id="PS51387"/>
    </source>
</evidence>
<dbReference type="RefSeq" id="WP_376873109.1">
    <property type="nucleotide sequence ID" value="NZ_JBHUHP010000004.1"/>
</dbReference>
<accession>A0ABW4X6Y4</accession>